<organism evidence="2 3">
    <name type="scientific">Humibacillus xanthopallidus</name>
    <dbReference type="NCBI Taxonomy" id="412689"/>
    <lineage>
        <taxon>Bacteria</taxon>
        <taxon>Bacillati</taxon>
        <taxon>Actinomycetota</taxon>
        <taxon>Actinomycetes</taxon>
        <taxon>Micrococcales</taxon>
        <taxon>Intrasporangiaceae</taxon>
        <taxon>Humibacillus</taxon>
    </lineage>
</organism>
<name>A0A543HU47_9MICO</name>
<dbReference type="AlphaFoldDB" id="A0A543HU47"/>
<reference evidence="2 3" key="1">
    <citation type="submission" date="2019-06" db="EMBL/GenBank/DDBJ databases">
        <title>Genome sequencing of plant associated microbes to promote plant fitness in Sorghum bicolor and Oryza sativa.</title>
        <authorList>
            <person name="Coleman-Derr D."/>
        </authorList>
    </citation>
    <scope>NUCLEOTIDE SEQUENCE [LARGE SCALE GENOMIC DNA]</scope>
    <source>
        <strain evidence="2 3">KV-663</strain>
    </source>
</reference>
<evidence type="ECO:0008006" key="4">
    <source>
        <dbReference type="Google" id="ProtNLM"/>
    </source>
</evidence>
<evidence type="ECO:0000256" key="1">
    <source>
        <dbReference type="SAM" id="MobiDB-lite"/>
    </source>
</evidence>
<gene>
    <name evidence="2" type="ORF">FBY41_1839</name>
</gene>
<evidence type="ECO:0000313" key="3">
    <source>
        <dbReference type="Proteomes" id="UP000316747"/>
    </source>
</evidence>
<comment type="caution">
    <text evidence="2">The sequence shown here is derived from an EMBL/GenBank/DDBJ whole genome shotgun (WGS) entry which is preliminary data.</text>
</comment>
<feature type="compositionally biased region" description="Basic and acidic residues" evidence="1">
    <location>
        <begin position="14"/>
        <end position="31"/>
    </location>
</feature>
<feature type="compositionally biased region" description="Basic residues" evidence="1">
    <location>
        <begin position="32"/>
        <end position="42"/>
    </location>
</feature>
<dbReference type="Proteomes" id="UP000316747">
    <property type="component" value="Unassembled WGS sequence"/>
</dbReference>
<dbReference type="EMBL" id="VFPM01000002">
    <property type="protein sequence ID" value="TQM61822.1"/>
    <property type="molecule type" value="Genomic_DNA"/>
</dbReference>
<feature type="compositionally biased region" description="Gly residues" evidence="1">
    <location>
        <begin position="1"/>
        <end position="13"/>
    </location>
</feature>
<accession>A0A543HU47</accession>
<protein>
    <recommendedName>
        <fullName evidence="4">Copper(I)-binding protein</fullName>
    </recommendedName>
</protein>
<proteinExistence type="predicted"/>
<sequence>MEGRSRGGLGGAGRGREDAEEPVGRERDPVRRVGHARGHRAGRLSPVKRRLPAAAPAHRPFVRRALAAGAGLVVVGVTAGCQVNNPVQTDVPYQPADGVAANVGELAVRDLVLVGDGSGPVVISGNATNKGTEAMTVQIAAQPSATADPSAPTQGGSEIQLGPREQVDLATKGLQLTGVTSKPGTLVPVSLTSSTGGTTIVSVPVLPAVDYYATITPAPTAS</sequence>
<keyword evidence="3" id="KW-1185">Reference proteome</keyword>
<evidence type="ECO:0000313" key="2">
    <source>
        <dbReference type="EMBL" id="TQM61822.1"/>
    </source>
</evidence>
<feature type="region of interest" description="Disordered" evidence="1">
    <location>
        <begin position="1"/>
        <end position="42"/>
    </location>
</feature>